<gene>
    <name evidence="1" type="primary">mobC</name>
    <name evidence="1" type="ORF">IDJ75_11345</name>
</gene>
<name>A0ABR7X5U9_9SPHI</name>
<keyword evidence="2" id="KW-1185">Reference proteome</keyword>
<evidence type="ECO:0000313" key="2">
    <source>
        <dbReference type="Proteomes" id="UP000618754"/>
    </source>
</evidence>
<organism evidence="1 2">
    <name type="scientific">Mucilaginibacter rigui</name>
    <dbReference type="NCBI Taxonomy" id="534635"/>
    <lineage>
        <taxon>Bacteria</taxon>
        <taxon>Pseudomonadati</taxon>
        <taxon>Bacteroidota</taxon>
        <taxon>Sphingobacteriia</taxon>
        <taxon>Sphingobacteriales</taxon>
        <taxon>Sphingobacteriaceae</taxon>
        <taxon>Mucilaginibacter</taxon>
    </lineage>
</organism>
<dbReference type="EMBL" id="JACWMW010000002">
    <property type="protein sequence ID" value="MBD1385876.1"/>
    <property type="molecule type" value="Genomic_DNA"/>
</dbReference>
<sequence>MVEFRNSGGRPKMKDGTRVKKIDVRFTQEEYDIITGLEKELGISKTELIRLRVLNDAVKIVINASQLICVLDRIGADIGRAGNNINQLAKHANTLKLKGALSPQVAVQFNNLLEDYIAIQVSLESAIRKIIQQMGK</sequence>
<evidence type="ECO:0000313" key="1">
    <source>
        <dbReference type="EMBL" id="MBD1385876.1"/>
    </source>
</evidence>
<accession>A0ABR7X5U9</accession>
<dbReference type="Proteomes" id="UP000618754">
    <property type="component" value="Unassembled WGS sequence"/>
</dbReference>
<comment type="caution">
    <text evidence="1">The sequence shown here is derived from an EMBL/GenBank/DDBJ whole genome shotgun (WGS) entry which is preliminary data.</text>
</comment>
<dbReference type="InterPro" id="IPR053842">
    <property type="entry name" value="NikA-like"/>
</dbReference>
<proteinExistence type="predicted"/>
<dbReference type="Pfam" id="PF21983">
    <property type="entry name" value="NikA-like"/>
    <property type="match status" value="1"/>
</dbReference>
<dbReference type="RefSeq" id="WP_191175727.1">
    <property type="nucleotide sequence ID" value="NZ_JACWMW010000002.1"/>
</dbReference>
<reference evidence="1 2" key="1">
    <citation type="submission" date="2020-09" db="EMBL/GenBank/DDBJ databases">
        <title>Novel species of Mucilaginibacter isolated from a glacier on the Tibetan Plateau.</title>
        <authorList>
            <person name="Liu Q."/>
            <person name="Xin Y.-H."/>
        </authorList>
    </citation>
    <scope>NUCLEOTIDE SEQUENCE [LARGE SCALE GENOMIC DNA]</scope>
    <source>
        <strain evidence="1 2">CGMCC 1.13878</strain>
    </source>
</reference>
<protein>
    <submittedName>
        <fullName evidence="1">Plasmid mobilization relaxosome protein MobC</fullName>
    </submittedName>
</protein>